<dbReference type="GO" id="GO:0006508">
    <property type="term" value="P:proteolysis"/>
    <property type="evidence" value="ECO:0007669"/>
    <property type="project" value="UniProtKB-KW"/>
</dbReference>
<keyword evidence="2 5" id="KW-0645">Protease</keyword>
<evidence type="ECO:0000256" key="6">
    <source>
        <dbReference type="SAM" id="MobiDB-lite"/>
    </source>
</evidence>
<dbReference type="PRINTS" id="PR00723">
    <property type="entry name" value="SUBTILISIN"/>
</dbReference>
<organism evidence="8 9">
    <name type="scientific">Salinibacter ruber</name>
    <dbReference type="NCBI Taxonomy" id="146919"/>
    <lineage>
        <taxon>Bacteria</taxon>
        <taxon>Pseudomonadati</taxon>
        <taxon>Rhodothermota</taxon>
        <taxon>Rhodothermia</taxon>
        <taxon>Rhodothermales</taxon>
        <taxon>Salinibacteraceae</taxon>
        <taxon>Salinibacter</taxon>
    </lineage>
</organism>
<evidence type="ECO:0000256" key="5">
    <source>
        <dbReference type="PROSITE-ProRule" id="PRU01240"/>
    </source>
</evidence>
<dbReference type="InterPro" id="IPR015500">
    <property type="entry name" value="Peptidase_S8_subtilisin-rel"/>
</dbReference>
<feature type="active site" description="Charge relay system" evidence="5">
    <location>
        <position position="215"/>
    </location>
</feature>
<evidence type="ECO:0000256" key="3">
    <source>
        <dbReference type="ARBA" id="ARBA00022801"/>
    </source>
</evidence>
<dbReference type="GO" id="GO:0004252">
    <property type="term" value="F:serine-type endopeptidase activity"/>
    <property type="evidence" value="ECO:0007669"/>
    <property type="project" value="UniProtKB-UniRule"/>
</dbReference>
<comment type="similarity">
    <text evidence="1 5">Belongs to the peptidase S8 family.</text>
</comment>
<feature type="domain" description="Peptidase S8/S53" evidence="7">
    <location>
        <begin position="171"/>
        <end position="449"/>
    </location>
</feature>
<dbReference type="RefSeq" id="WP_259080727.1">
    <property type="nucleotide sequence ID" value="NZ_JANUAU010000008.1"/>
</dbReference>
<dbReference type="SUPFAM" id="SSF52743">
    <property type="entry name" value="Subtilisin-like"/>
    <property type="match status" value="1"/>
</dbReference>
<evidence type="ECO:0000313" key="9">
    <source>
        <dbReference type="Proteomes" id="UP001155027"/>
    </source>
</evidence>
<dbReference type="InterPro" id="IPR023828">
    <property type="entry name" value="Peptidase_S8_Ser-AS"/>
</dbReference>
<protein>
    <submittedName>
        <fullName evidence="8">Subtilisin family serine protease</fullName>
    </submittedName>
</protein>
<dbReference type="Proteomes" id="UP001155027">
    <property type="component" value="Unassembled WGS sequence"/>
</dbReference>
<evidence type="ECO:0000259" key="7">
    <source>
        <dbReference type="Pfam" id="PF00082"/>
    </source>
</evidence>
<feature type="region of interest" description="Disordered" evidence="6">
    <location>
        <begin position="19"/>
        <end position="43"/>
    </location>
</feature>
<evidence type="ECO:0000256" key="4">
    <source>
        <dbReference type="ARBA" id="ARBA00022825"/>
    </source>
</evidence>
<comment type="caution">
    <text evidence="8">The sequence shown here is derived from an EMBL/GenBank/DDBJ whole genome shotgun (WGS) entry which is preliminary data.</text>
</comment>
<dbReference type="Gene3D" id="3.40.50.200">
    <property type="entry name" value="Peptidase S8/S53 domain"/>
    <property type="match status" value="1"/>
</dbReference>
<dbReference type="CDD" id="cd07494">
    <property type="entry name" value="Peptidases_S8_10"/>
    <property type="match status" value="1"/>
</dbReference>
<dbReference type="EMBL" id="JANUAU010000008">
    <property type="protein sequence ID" value="MCS3678648.1"/>
    <property type="molecule type" value="Genomic_DNA"/>
</dbReference>
<dbReference type="Pfam" id="PF00082">
    <property type="entry name" value="Peptidase_S8"/>
    <property type="match status" value="1"/>
</dbReference>
<dbReference type="PANTHER" id="PTHR43806:SF11">
    <property type="entry name" value="CEREVISIN-RELATED"/>
    <property type="match status" value="1"/>
</dbReference>
<proteinExistence type="inferred from homology"/>
<gene>
    <name evidence="8" type="ORF">GGP71_002587</name>
</gene>
<evidence type="ECO:0000313" key="8">
    <source>
        <dbReference type="EMBL" id="MCS3678648.1"/>
    </source>
</evidence>
<name>A0A9X2PZX2_9BACT</name>
<dbReference type="PROSITE" id="PS00138">
    <property type="entry name" value="SUBTILASE_SER"/>
    <property type="match status" value="1"/>
</dbReference>
<dbReference type="AlphaFoldDB" id="A0A9X2PZX2"/>
<evidence type="ECO:0000256" key="2">
    <source>
        <dbReference type="ARBA" id="ARBA00022670"/>
    </source>
</evidence>
<accession>A0A9X2PZX2</accession>
<dbReference type="PROSITE" id="PS51892">
    <property type="entry name" value="SUBTILASE"/>
    <property type="match status" value="1"/>
</dbReference>
<keyword evidence="4 5" id="KW-0720">Serine protease</keyword>
<dbReference type="InterPro" id="IPR000209">
    <property type="entry name" value="Peptidase_S8/S53_dom"/>
</dbReference>
<sequence>MSDAEADQEIVTIISTTSKGGRSLFETEEPVTGANVDEYNSDPDVTEEAERELRELGFRILDVGPATISVGGSAEQFQDVFGVALEGKKKEVFDGEEAEYFDVEEDGEEMAGALGDWAGGVTPVVPPEFHTESPLSPIAEPHSDAYHYFTVPDEVATILRATRVHRNGITGSKVEVAMPDTGFYEHEFYERRGYRTRSTILGPGASNPSQDNYGHGTGEAANIFAAAPDAQLIPVKMGNDAVGAFNKACNQSPDIITNSWGWSVDSPGTSWSDIRNRSRSLYNTLKAMEAAIANAVNNGIVVCFSAGNGPGGYGFPASHPDVIAVGGVHVNYPDLDLEASSYAASFDSSLYSGRQVPDLCGMVGDDVSSLPAPLLMLPVPPGSRLDTSSTGAADDSWGLFSGTSAAAPQVAGVVALMLEKNNSLSPSDVKKKLVNQAAKDVTKGQSAMGDSAGPGDDAATGAGMVDAKWAWVVSMGDTMARFFEATPERRERLIEEDAVPEIDGEFVEDMMQTLRSRS</sequence>
<feature type="active site" description="Charge relay system" evidence="5">
    <location>
        <position position="180"/>
    </location>
</feature>
<dbReference type="PANTHER" id="PTHR43806">
    <property type="entry name" value="PEPTIDASE S8"/>
    <property type="match status" value="1"/>
</dbReference>
<dbReference type="InterPro" id="IPR050131">
    <property type="entry name" value="Peptidase_S8_subtilisin-like"/>
</dbReference>
<dbReference type="InterPro" id="IPR036852">
    <property type="entry name" value="Peptidase_S8/S53_dom_sf"/>
</dbReference>
<evidence type="ECO:0000256" key="1">
    <source>
        <dbReference type="ARBA" id="ARBA00011073"/>
    </source>
</evidence>
<reference evidence="8" key="1">
    <citation type="submission" date="2022-08" db="EMBL/GenBank/DDBJ databases">
        <title>Genomic Encyclopedia of Type Strains, Phase V (KMG-V): Genome sequencing to study the core and pangenomes of soil and plant-associated prokaryotes.</title>
        <authorList>
            <person name="Whitman W."/>
        </authorList>
    </citation>
    <scope>NUCLEOTIDE SEQUENCE</scope>
    <source>
        <strain evidence="8">0</strain>
    </source>
</reference>
<feature type="active site" description="Charge relay system" evidence="5">
    <location>
        <position position="404"/>
    </location>
</feature>
<keyword evidence="3 5" id="KW-0378">Hydrolase</keyword>